<dbReference type="EMBL" id="QSSV01000015">
    <property type="protein sequence ID" value="RGM12342.1"/>
    <property type="molecule type" value="Genomic_DNA"/>
</dbReference>
<sequence>MEKIRTNHIKVHFLWDEFLEDFDLYKIEYSNAYDFGNNLGIYCKLEGLCPNSAVCAFNKMVKEGNADAPTKHRIFLFASAKKESITTAMLQERLEKVNVKIKQISYNPDYREGIYPHNMLNLMLSMMPNRDKTLSYAHGKLICGTCSSLYNKGKKQGEELGLQLEFAYGGLLEAHTSTFAEADKVENSKKKDSLVYHLEFGDERIYFSSQKKKGTKEYYNHPSIFRKNNKNRIPFLDFSDIDHLEESQAYIISSVLNDFLTTYSKYILVYPVVYNDPQLLQSQEAEFKNEDELVRNMLSSSWINISCHTKEEGVEERRALIEDKSKVYINKLFKTGFEGTFVKTKGKNRICIRIVGDKDQEAELSTAKRRSKDRHRLQEKLDLMEKLIPVQDSMIGSEINDATIKNIFRQILIKKSCLQSTLPQAMIERFKGCVITYAESKVKSKDYYFVQMTIDNDGQLSYRDIEKKIPQDGVISVLDANFEMREYQIPDFKKGYNKDIIYCIEKDGVKYNIYDTEEYIFPELDEMTRALKELKDTIVPAEAYQLLMDNVQSVDAKTFCQQRMRENKDGVLHNQFYKDIKIIGKEDGVTRDLMRLITKEYHIKQGQDFRTASRREETLGACVNVHYWKYSPNTWMYCAGPNPSGNFSSIDNKVHVRELVCDKTPDEAFVNELICSLGDGWNKINEFSVHPSIFKFLKERLEMYKVKEQLDEISSKD</sequence>
<dbReference type="Proteomes" id="UP000261223">
    <property type="component" value="Unassembled WGS sequence"/>
</dbReference>
<evidence type="ECO:0000313" key="3">
    <source>
        <dbReference type="Proteomes" id="UP000261223"/>
    </source>
</evidence>
<protein>
    <submittedName>
        <fullName evidence="1">Uncharacterized protein</fullName>
    </submittedName>
</protein>
<comment type="caution">
    <text evidence="1">The sequence shown here is derived from an EMBL/GenBank/DDBJ whole genome shotgun (WGS) entry which is preliminary data.</text>
</comment>
<reference evidence="3 4" key="1">
    <citation type="submission" date="2018-08" db="EMBL/GenBank/DDBJ databases">
        <title>A genome reference for cultivated species of the human gut microbiota.</title>
        <authorList>
            <person name="Zou Y."/>
            <person name="Xue W."/>
            <person name="Luo G."/>
        </authorList>
    </citation>
    <scope>NUCLEOTIDE SEQUENCE [LARGE SCALE GENOMIC DNA]</scope>
    <source>
        <strain evidence="2 4">AF25-6</strain>
        <strain evidence="1 3">TF03-6</strain>
    </source>
</reference>
<accession>A0A3E4UM38</accession>
<evidence type="ECO:0000313" key="1">
    <source>
        <dbReference type="EMBL" id="RGM12342.1"/>
    </source>
</evidence>
<organism evidence="1 3">
    <name type="scientific">Bacteroides stercoris</name>
    <dbReference type="NCBI Taxonomy" id="46506"/>
    <lineage>
        <taxon>Bacteria</taxon>
        <taxon>Pseudomonadati</taxon>
        <taxon>Bacteroidota</taxon>
        <taxon>Bacteroidia</taxon>
        <taxon>Bacteroidales</taxon>
        <taxon>Bacteroidaceae</taxon>
        <taxon>Bacteroides</taxon>
    </lineage>
</organism>
<dbReference type="RefSeq" id="WP_117742049.1">
    <property type="nucleotide sequence ID" value="NZ_QRUB01000035.1"/>
</dbReference>
<proteinExistence type="predicted"/>
<gene>
    <name evidence="2" type="ORF">DWY58_17905</name>
    <name evidence="1" type="ORF">DXC34_11970</name>
</gene>
<evidence type="ECO:0000313" key="4">
    <source>
        <dbReference type="Proteomes" id="UP000284161"/>
    </source>
</evidence>
<dbReference type="AlphaFoldDB" id="A0A3E4UM38"/>
<dbReference type="Proteomes" id="UP000284161">
    <property type="component" value="Unassembled WGS sequence"/>
</dbReference>
<dbReference type="EMBL" id="QRUB01000035">
    <property type="protein sequence ID" value="RGR25393.1"/>
    <property type="molecule type" value="Genomic_DNA"/>
</dbReference>
<evidence type="ECO:0000313" key="2">
    <source>
        <dbReference type="EMBL" id="RGR25393.1"/>
    </source>
</evidence>
<name>A0A3E4UM38_BACSE</name>